<evidence type="ECO:0000259" key="9">
    <source>
        <dbReference type="SMART" id="SM00968"/>
    </source>
</evidence>
<evidence type="ECO:0000256" key="3">
    <source>
        <dbReference type="ARBA" id="ARBA00022741"/>
    </source>
</evidence>
<dbReference type="GO" id="GO:0006260">
    <property type="term" value="P:DNA replication"/>
    <property type="evidence" value="ECO:0007669"/>
    <property type="project" value="UniProtKB-UniRule"/>
</dbReference>
<dbReference type="InterPro" id="IPR011890">
    <property type="entry name" value="SMC_prok"/>
</dbReference>
<evidence type="ECO:0000256" key="2">
    <source>
        <dbReference type="ARBA" id="ARBA00022490"/>
    </source>
</evidence>
<gene>
    <name evidence="7 10" type="primary">smc</name>
    <name evidence="10" type="ORF">CWE10_08355</name>
</gene>
<dbReference type="SUPFAM" id="SSF75553">
    <property type="entry name" value="Smc hinge domain"/>
    <property type="match status" value="1"/>
</dbReference>
<dbReference type="Proteomes" id="UP000732377">
    <property type="component" value="Unassembled WGS sequence"/>
</dbReference>
<dbReference type="GO" id="GO:0005694">
    <property type="term" value="C:chromosome"/>
    <property type="evidence" value="ECO:0007669"/>
    <property type="project" value="InterPro"/>
</dbReference>
<keyword evidence="4 7" id="KW-0067">ATP-binding</keyword>
<name>A0A953IBC3_SYMTR</name>
<dbReference type="CDD" id="cd03278">
    <property type="entry name" value="ABC_SMC_barmotin"/>
    <property type="match status" value="2"/>
</dbReference>
<evidence type="ECO:0000256" key="5">
    <source>
        <dbReference type="ARBA" id="ARBA00023054"/>
    </source>
</evidence>
<feature type="binding site" evidence="7">
    <location>
        <begin position="54"/>
        <end position="61"/>
    </location>
    <ligand>
        <name>ATP</name>
        <dbReference type="ChEBI" id="CHEBI:30616"/>
    </ligand>
</feature>
<sequence>MPPGAPGKGFGPLPALRGRQRRLYLKRLEILGFKSFAEKTELEFTPGITAVVGPNGSGKSNVSDAIRWVLGEQSARALRGGSMADVIFAGSDGKRAMGFAEVSLVLDNSDGALPLDFTEVMITRRVDRSGEGEYFINQVPCRLKDVQELFMDTGIGKENYSIIGQGRIDEILSSKPEDRRALFEEAAGISRYKARKREAQRRLEETEQNLLRITDIIGELTSNMDALAQQAEKATLYQELDGELTRLDVGLLARQLQTVVSRLEEQRAVGAELAQKAADIEQRMQTAEEALEVSRQLVAALDEELNVLSVRLTEAASRQERAEGRLALAVQQRQGLEADRARLERELESLAAKLAQVDAELADLKRQEAAVEQEGLRLAQELSALEAECRAAEQAAAAAQSEVEARKDRIVAILQLEAERRNGVQAAERAADEARRRLARLGEERKRAEADAAATRARSAEVAADKARLVQERETLLAELADLTARRQAADEELRDLEARRAALREEMQAASSRLRTIEELISGFEGYQRGPRTVLQGREKGAPWAADVLGAVAEVVRTEPRYERAIEVALGSAVQNLITATDAGAKAAIEHLKRTGGGRATFLPLNTIRPQGYRPEEEREFRGAPGILGVALELVRFDERFRPAIASLLGRTLVAETLDAALALGRRTGQRFRIVTLDGEVLAAGGAITGGDAAGRGSGLLARERERDELRARVQELQAELEAVRRACEQAAARRTDLLGRIDEASTRLRKLEGRLTQTEGDERRLSDEARRWAQVLETHAQEAASIEAEIAAAGESAERLRRELAELAAEREGLEAEVRSLTAEGQQREESLGQRRRAVTDLQVRLAGLHEQLRSLQAQRRRAEADREALDRERLGREQEQAAVASRLEQTAAEQETARAEAEEAAAARAALAAERDEAQARKLAAQEQVNARERELRSLRRALSDVQHRCQQGEVEEARLAQEQEGLVTRLAEQYELTAAEALPRALPEEETDFARARIAALREQIRELGPVNLQAIEDYRAARERLDFLQAQEADLQEAKASLYRAISELDRRIKSHFYESFQEIRQAFQQVFTELFEGGKADLRLVDEDDLLETGIEIIAQPPGKKAQPLSLLSGGERAMTAIALLFALLRVRPSPFVVLDEVEAALDEANVERFSRYLKHASEHCQFICITHQRGTMEVADALYGVTMEGTGVSRVVSVRLVDIETEAS</sequence>
<evidence type="ECO:0000256" key="7">
    <source>
        <dbReference type="HAMAP-Rule" id="MF_01894"/>
    </source>
</evidence>
<dbReference type="GO" id="GO:0007059">
    <property type="term" value="P:chromosome segregation"/>
    <property type="evidence" value="ECO:0007669"/>
    <property type="project" value="UniProtKB-UniRule"/>
</dbReference>
<dbReference type="HAMAP" id="MF_01894">
    <property type="entry name" value="Smc_prok"/>
    <property type="match status" value="1"/>
</dbReference>
<dbReference type="PANTHER" id="PTHR43977">
    <property type="entry name" value="STRUCTURAL MAINTENANCE OF CHROMOSOMES PROTEIN 3"/>
    <property type="match status" value="1"/>
</dbReference>
<dbReference type="GO" id="GO:0003677">
    <property type="term" value="F:DNA binding"/>
    <property type="evidence" value="ECO:0007669"/>
    <property type="project" value="UniProtKB-UniRule"/>
</dbReference>
<dbReference type="GO" id="GO:0005737">
    <property type="term" value="C:cytoplasm"/>
    <property type="evidence" value="ECO:0007669"/>
    <property type="project" value="UniProtKB-SubCell"/>
</dbReference>
<accession>A0A953IBC3</accession>
<dbReference type="InterPro" id="IPR010935">
    <property type="entry name" value="SMC_hinge"/>
</dbReference>
<dbReference type="GO" id="GO:0007062">
    <property type="term" value="P:sister chromatid cohesion"/>
    <property type="evidence" value="ECO:0007669"/>
    <property type="project" value="InterPro"/>
</dbReference>
<dbReference type="Pfam" id="PF02463">
    <property type="entry name" value="SMC_N"/>
    <property type="match status" value="1"/>
</dbReference>
<dbReference type="NCBIfam" id="TIGR02168">
    <property type="entry name" value="SMC_prok_B"/>
    <property type="match status" value="1"/>
</dbReference>
<protein>
    <recommendedName>
        <fullName evidence="7">Chromosome partition protein Smc</fullName>
    </recommendedName>
</protein>
<keyword evidence="5 7" id="KW-0175">Coiled coil</keyword>
<feature type="region of interest" description="Disordered" evidence="8">
    <location>
        <begin position="858"/>
        <end position="913"/>
    </location>
</feature>
<reference evidence="10" key="1">
    <citation type="submission" date="2017-11" db="EMBL/GenBank/DDBJ databases">
        <title>Three new genomes from thermophilic consortium.</title>
        <authorList>
            <person name="Quaggio R."/>
            <person name="Amgarten D."/>
            <person name="Setubal J.C."/>
        </authorList>
    </citation>
    <scope>NUCLEOTIDE SEQUENCE</scope>
    <source>
        <strain evidence="10">ZCTH01-B2</strain>
    </source>
</reference>
<dbReference type="PIRSF" id="PIRSF005719">
    <property type="entry name" value="SMC"/>
    <property type="match status" value="1"/>
</dbReference>
<feature type="coiled-coil region" evidence="7">
    <location>
        <begin position="270"/>
        <end position="521"/>
    </location>
</feature>
<evidence type="ECO:0000256" key="8">
    <source>
        <dbReference type="SAM" id="MobiDB-lite"/>
    </source>
</evidence>
<dbReference type="GO" id="GO:0005524">
    <property type="term" value="F:ATP binding"/>
    <property type="evidence" value="ECO:0007669"/>
    <property type="project" value="UniProtKB-UniRule"/>
</dbReference>
<dbReference type="Gene3D" id="3.30.70.1620">
    <property type="match status" value="1"/>
</dbReference>
<dbReference type="SMART" id="SM00968">
    <property type="entry name" value="SMC_hinge"/>
    <property type="match status" value="1"/>
</dbReference>
<dbReference type="InterPro" id="IPR036277">
    <property type="entry name" value="SMC_hinge_sf"/>
</dbReference>
<dbReference type="FunFam" id="3.40.50.300:FF:000901">
    <property type="entry name" value="Chromosome partition protein Smc"/>
    <property type="match status" value="1"/>
</dbReference>
<comment type="similarity">
    <text evidence="7">Belongs to the SMC family.</text>
</comment>
<dbReference type="InterPro" id="IPR024704">
    <property type="entry name" value="SMC"/>
</dbReference>
<evidence type="ECO:0000256" key="6">
    <source>
        <dbReference type="ARBA" id="ARBA00023125"/>
    </source>
</evidence>
<evidence type="ECO:0000313" key="10">
    <source>
        <dbReference type="EMBL" id="MBY6276219.1"/>
    </source>
</evidence>
<dbReference type="GO" id="GO:0016887">
    <property type="term" value="F:ATP hydrolysis activity"/>
    <property type="evidence" value="ECO:0007669"/>
    <property type="project" value="InterPro"/>
</dbReference>
<comment type="subunit">
    <text evidence="7">Homodimer.</text>
</comment>
<dbReference type="InterPro" id="IPR003395">
    <property type="entry name" value="RecF/RecN/SMC_N"/>
</dbReference>
<organism evidence="10 11">
    <name type="scientific">Symbiobacterium thermophilum</name>
    <dbReference type="NCBI Taxonomy" id="2734"/>
    <lineage>
        <taxon>Bacteria</taxon>
        <taxon>Bacillati</taxon>
        <taxon>Bacillota</taxon>
        <taxon>Clostridia</taxon>
        <taxon>Eubacteriales</taxon>
        <taxon>Symbiobacteriaceae</taxon>
        <taxon>Symbiobacterium</taxon>
    </lineage>
</organism>
<dbReference type="Pfam" id="PF06470">
    <property type="entry name" value="SMC_hinge"/>
    <property type="match status" value="1"/>
</dbReference>
<evidence type="ECO:0000256" key="4">
    <source>
        <dbReference type="ARBA" id="ARBA00022840"/>
    </source>
</evidence>
<dbReference type="GO" id="GO:0030261">
    <property type="term" value="P:chromosome condensation"/>
    <property type="evidence" value="ECO:0007669"/>
    <property type="project" value="InterPro"/>
</dbReference>
<dbReference type="FunFam" id="3.40.50.300:FF:000984">
    <property type="entry name" value="Chromosome partition protein Smc"/>
    <property type="match status" value="1"/>
</dbReference>
<feature type="compositionally biased region" description="Basic and acidic residues" evidence="8">
    <location>
        <begin position="863"/>
        <end position="882"/>
    </location>
</feature>
<comment type="subcellular location">
    <subcellularLocation>
        <location evidence="1 7">Cytoplasm</location>
    </subcellularLocation>
</comment>
<proteinExistence type="inferred from homology"/>
<keyword evidence="2 7" id="KW-0963">Cytoplasm</keyword>
<evidence type="ECO:0000313" key="11">
    <source>
        <dbReference type="Proteomes" id="UP000732377"/>
    </source>
</evidence>
<dbReference type="SUPFAM" id="SSF52540">
    <property type="entry name" value="P-loop containing nucleoside triphosphate hydrolases"/>
    <property type="match status" value="1"/>
</dbReference>
<feature type="coiled-coil region" evidence="7">
    <location>
        <begin position="1016"/>
        <end position="1053"/>
    </location>
</feature>
<keyword evidence="6 7" id="KW-0238">DNA-binding</keyword>
<dbReference type="AlphaFoldDB" id="A0A953IBC3"/>
<feature type="coiled-coil region" evidence="7">
    <location>
        <begin position="189"/>
        <end position="216"/>
    </location>
</feature>
<comment type="function">
    <text evidence="7">Required for chromosome condensation and partitioning.</text>
</comment>
<keyword evidence="3 7" id="KW-0547">Nucleotide-binding</keyword>
<dbReference type="Gene3D" id="6.10.250.3110">
    <property type="match status" value="1"/>
</dbReference>
<comment type="domain">
    <text evidence="7">Contains large globular domains required for ATP hydrolysis at each terminus and a third globular domain forming a flexible hinge near the middle of the molecule. These domains are separated by coiled-coil structures.</text>
</comment>
<dbReference type="Gene3D" id="3.40.50.300">
    <property type="entry name" value="P-loop containing nucleotide triphosphate hydrolases"/>
    <property type="match status" value="2"/>
</dbReference>
<dbReference type="InterPro" id="IPR027417">
    <property type="entry name" value="P-loop_NTPase"/>
</dbReference>
<comment type="caution">
    <text evidence="10">The sequence shown here is derived from an EMBL/GenBank/DDBJ whole genome shotgun (WGS) entry which is preliminary data.</text>
</comment>
<evidence type="ECO:0000256" key="1">
    <source>
        <dbReference type="ARBA" id="ARBA00004496"/>
    </source>
</evidence>
<dbReference type="Gene3D" id="1.20.1060.20">
    <property type="match status" value="1"/>
</dbReference>
<feature type="domain" description="SMC hinge" evidence="9">
    <location>
        <begin position="547"/>
        <end position="666"/>
    </location>
</feature>
<dbReference type="EMBL" id="PIUK01000066">
    <property type="protein sequence ID" value="MBY6276219.1"/>
    <property type="molecule type" value="Genomic_DNA"/>
</dbReference>